<keyword evidence="2" id="KW-1185">Reference proteome</keyword>
<dbReference type="InParanoid" id="E4WQZ7"/>
<dbReference type="EMBL" id="FN653015">
    <property type="protein sequence ID" value="CBY20986.1"/>
    <property type="molecule type" value="Genomic_DNA"/>
</dbReference>
<evidence type="ECO:0000313" key="2">
    <source>
        <dbReference type="Proteomes" id="UP000001307"/>
    </source>
</evidence>
<dbReference type="Proteomes" id="UP000001307">
    <property type="component" value="Unassembled WGS sequence"/>
</dbReference>
<reference evidence="1" key="1">
    <citation type="journal article" date="2010" name="Science">
        <title>Plasticity of animal genome architecture unmasked by rapid evolution of a pelagic tunicate.</title>
        <authorList>
            <person name="Denoeud F."/>
            <person name="Henriet S."/>
            <person name="Mungpakdee S."/>
            <person name="Aury J.M."/>
            <person name="Da Silva C."/>
            <person name="Brinkmann H."/>
            <person name="Mikhaleva J."/>
            <person name="Olsen L.C."/>
            <person name="Jubin C."/>
            <person name="Canestro C."/>
            <person name="Bouquet J.M."/>
            <person name="Danks G."/>
            <person name="Poulain J."/>
            <person name="Campsteijn C."/>
            <person name="Adamski M."/>
            <person name="Cross I."/>
            <person name="Yadetie F."/>
            <person name="Muffato M."/>
            <person name="Louis A."/>
            <person name="Butcher S."/>
            <person name="Tsagkogeorga G."/>
            <person name="Konrad A."/>
            <person name="Singh S."/>
            <person name="Jensen M.F."/>
            <person name="Cong E.H."/>
            <person name="Eikeseth-Otteraa H."/>
            <person name="Noel B."/>
            <person name="Anthouard V."/>
            <person name="Porcel B.M."/>
            <person name="Kachouri-Lafond R."/>
            <person name="Nishino A."/>
            <person name="Ugolini M."/>
            <person name="Chourrout P."/>
            <person name="Nishida H."/>
            <person name="Aasland R."/>
            <person name="Huzurbazar S."/>
            <person name="Westhof E."/>
            <person name="Delsuc F."/>
            <person name="Lehrach H."/>
            <person name="Reinhardt R."/>
            <person name="Weissenbach J."/>
            <person name="Roy S.W."/>
            <person name="Artiguenave F."/>
            <person name="Postlethwait J.H."/>
            <person name="Manak J.R."/>
            <person name="Thompson E.M."/>
            <person name="Jaillon O."/>
            <person name="Du Pasquier L."/>
            <person name="Boudinot P."/>
            <person name="Liberles D.A."/>
            <person name="Volff J.N."/>
            <person name="Philippe H."/>
            <person name="Lenhard B."/>
            <person name="Roest Crollius H."/>
            <person name="Wincker P."/>
            <person name="Chourrout D."/>
        </authorList>
    </citation>
    <scope>NUCLEOTIDE SEQUENCE [LARGE SCALE GENOMIC DNA]</scope>
</reference>
<organism evidence="1">
    <name type="scientific">Oikopleura dioica</name>
    <name type="common">Tunicate</name>
    <dbReference type="NCBI Taxonomy" id="34765"/>
    <lineage>
        <taxon>Eukaryota</taxon>
        <taxon>Metazoa</taxon>
        <taxon>Chordata</taxon>
        <taxon>Tunicata</taxon>
        <taxon>Appendicularia</taxon>
        <taxon>Copelata</taxon>
        <taxon>Oikopleuridae</taxon>
        <taxon>Oikopleura</taxon>
    </lineage>
</organism>
<evidence type="ECO:0000313" key="1">
    <source>
        <dbReference type="EMBL" id="CBY20986.1"/>
    </source>
</evidence>
<proteinExistence type="predicted"/>
<protein>
    <submittedName>
        <fullName evidence="1">Uncharacterized protein</fullName>
    </submittedName>
</protein>
<accession>E4WQZ7</accession>
<name>E4WQZ7_OIKDI</name>
<sequence length="229" mass="26819">MLHRALFSRVVPSWNSLQVARLSCRRHLSSSSTNRKVENGTRTRNSELEIFYLEGKIPKQIPRHLHDDFIQLSKYEQERIYEKYSKLSEPEQSRHAQNISADFFTLNQRRQILKIRQGGLSPDLIALQFRVPVEGINDVLDQSEELKRKKPSIEEEIWINQRANSLMKESPYGFKAPDAYKRVRSSGKRVIRDYKQRKEAYPTPVLLENPDPKVETFQVDILDNNNSPV</sequence>
<gene>
    <name evidence="1" type="ORF">GSOID_T00000997001</name>
</gene>
<dbReference type="AlphaFoldDB" id="E4WQZ7"/>